<evidence type="ECO:0000256" key="1">
    <source>
        <dbReference type="SAM" id="Phobius"/>
    </source>
</evidence>
<sequence>MKLTSRVSQFYDPHPMNSMSDLTYLIVILMLLLAPFGMEFNPDESDSISIFSIKLPHLCLNQLLFHRKCPGCGLTRSFVLLSQGQLQKAFQYHCIGPFLYFYLLYQVAFFITCRLRKTIIASPAFVSLQTYFPLFIIIMLLVNWFTEL</sequence>
<keyword evidence="3" id="KW-1185">Reference proteome</keyword>
<gene>
    <name evidence="2" type="ORF">ACFL27_03595</name>
</gene>
<name>A0ABV6YSW6_UNCC1</name>
<feature type="transmembrane region" description="Helical" evidence="1">
    <location>
        <begin position="21"/>
        <end position="38"/>
    </location>
</feature>
<keyword evidence="1" id="KW-0812">Transmembrane</keyword>
<evidence type="ECO:0000313" key="3">
    <source>
        <dbReference type="Proteomes" id="UP001594351"/>
    </source>
</evidence>
<feature type="transmembrane region" description="Helical" evidence="1">
    <location>
        <begin position="90"/>
        <end position="112"/>
    </location>
</feature>
<reference evidence="2 3" key="1">
    <citation type="submission" date="2024-09" db="EMBL/GenBank/DDBJ databases">
        <title>Laminarin stimulates single cell rates of sulfate reduction while oxygen inhibits transcriptomic activity in coastal marine sediment.</title>
        <authorList>
            <person name="Lindsay M."/>
            <person name="Orcutt B."/>
            <person name="Emerson D."/>
            <person name="Stepanauskas R."/>
            <person name="D'Angelo T."/>
        </authorList>
    </citation>
    <scope>NUCLEOTIDE SEQUENCE [LARGE SCALE GENOMIC DNA]</scope>
    <source>
        <strain evidence="2">SAG AM-311-K15</strain>
    </source>
</reference>
<comment type="caution">
    <text evidence="2">The sequence shown here is derived from an EMBL/GenBank/DDBJ whole genome shotgun (WGS) entry which is preliminary data.</text>
</comment>
<keyword evidence="1" id="KW-1133">Transmembrane helix</keyword>
<dbReference type="InterPro" id="IPR021215">
    <property type="entry name" value="DUF2752"/>
</dbReference>
<dbReference type="Proteomes" id="UP001594351">
    <property type="component" value="Unassembled WGS sequence"/>
</dbReference>
<accession>A0ABV6YSW6</accession>
<dbReference type="Pfam" id="PF10825">
    <property type="entry name" value="DUF2752"/>
    <property type="match status" value="1"/>
</dbReference>
<dbReference type="EMBL" id="JBHPBY010000029">
    <property type="protein sequence ID" value="MFC1849273.1"/>
    <property type="molecule type" value="Genomic_DNA"/>
</dbReference>
<organism evidence="2 3">
    <name type="scientific">candidate division CSSED10-310 bacterium</name>
    <dbReference type="NCBI Taxonomy" id="2855610"/>
    <lineage>
        <taxon>Bacteria</taxon>
        <taxon>Bacteria division CSSED10-310</taxon>
    </lineage>
</organism>
<protein>
    <submittedName>
        <fullName evidence="2">DUF2752 domain-containing protein</fullName>
    </submittedName>
</protein>
<proteinExistence type="predicted"/>
<feature type="transmembrane region" description="Helical" evidence="1">
    <location>
        <begin position="124"/>
        <end position="145"/>
    </location>
</feature>
<evidence type="ECO:0000313" key="2">
    <source>
        <dbReference type="EMBL" id="MFC1849273.1"/>
    </source>
</evidence>
<keyword evidence="1" id="KW-0472">Membrane</keyword>